<evidence type="ECO:0000256" key="5">
    <source>
        <dbReference type="ARBA" id="ARBA00022989"/>
    </source>
</evidence>
<dbReference type="Pfam" id="PF04290">
    <property type="entry name" value="DctQ"/>
    <property type="match status" value="1"/>
</dbReference>
<feature type="transmembrane region" description="Helical" evidence="7">
    <location>
        <begin position="103"/>
        <end position="127"/>
    </location>
</feature>
<gene>
    <name evidence="9" type="ORF">DY262_18065</name>
</gene>
<evidence type="ECO:0000256" key="1">
    <source>
        <dbReference type="ARBA" id="ARBA00004651"/>
    </source>
</evidence>
<dbReference type="AlphaFoldDB" id="A0A372EFT1"/>
<dbReference type="EMBL" id="QVLS01000012">
    <property type="protein sequence ID" value="RFP77262.1"/>
    <property type="molecule type" value="Genomic_DNA"/>
</dbReference>
<proteinExistence type="inferred from homology"/>
<reference evidence="9 10" key="1">
    <citation type="submission" date="2018-08" db="EMBL/GenBank/DDBJ databases">
        <title>Hydrogenophaga sp. LA-38 isolated from sludge.</title>
        <authorList>
            <person name="Im W.-T."/>
        </authorList>
    </citation>
    <scope>NUCLEOTIDE SEQUENCE [LARGE SCALE GENOMIC DNA]</scope>
    <source>
        <strain evidence="9 10">LA-38</strain>
    </source>
</reference>
<keyword evidence="2 7" id="KW-0813">Transport</keyword>
<keyword evidence="7" id="KW-0997">Cell inner membrane</keyword>
<dbReference type="Proteomes" id="UP000261931">
    <property type="component" value="Unassembled WGS sequence"/>
</dbReference>
<evidence type="ECO:0000256" key="2">
    <source>
        <dbReference type="ARBA" id="ARBA00022448"/>
    </source>
</evidence>
<sequence length="187" mass="19960">MHKQAEPAAEGGAPAPADPHPLQGIARTLAAVGTMWIFLMMMMVVADVVGRNFLDKPITGVAEFAARSVASIVFLQLAAAICSGRMTRSDFLLRLIGARSLGALRVLEVGNALLGCLLFVALAFIAWPELSQAWSTNEFFGVQGVYTVPTWPFRALIVGGSLVAAGAYLLQIPSLWRHAGEFGDPHE</sequence>
<feature type="transmembrane region" description="Helical" evidence="7">
    <location>
        <begin position="29"/>
        <end position="49"/>
    </location>
</feature>
<dbReference type="GO" id="GO:0005886">
    <property type="term" value="C:plasma membrane"/>
    <property type="evidence" value="ECO:0007669"/>
    <property type="project" value="UniProtKB-SubCell"/>
</dbReference>
<evidence type="ECO:0000256" key="4">
    <source>
        <dbReference type="ARBA" id="ARBA00022692"/>
    </source>
</evidence>
<keyword evidence="3" id="KW-1003">Cell membrane</keyword>
<comment type="caution">
    <text evidence="9">The sequence shown here is derived from an EMBL/GenBank/DDBJ whole genome shotgun (WGS) entry which is preliminary data.</text>
</comment>
<protein>
    <recommendedName>
        <fullName evidence="7">TRAP transporter small permease protein</fullName>
    </recommendedName>
</protein>
<keyword evidence="5 7" id="KW-1133">Transmembrane helix</keyword>
<dbReference type="GO" id="GO:0022857">
    <property type="term" value="F:transmembrane transporter activity"/>
    <property type="evidence" value="ECO:0007669"/>
    <property type="project" value="UniProtKB-UniRule"/>
</dbReference>
<evidence type="ECO:0000256" key="6">
    <source>
        <dbReference type="ARBA" id="ARBA00023136"/>
    </source>
</evidence>
<comment type="similarity">
    <text evidence="7">Belongs to the TRAP transporter small permease family.</text>
</comment>
<accession>A0A372EFT1</accession>
<comment type="subcellular location">
    <subcellularLocation>
        <location evidence="7">Cell inner membrane</location>
        <topology evidence="7">Multi-pass membrane protein</topology>
    </subcellularLocation>
    <subcellularLocation>
        <location evidence="1">Cell membrane</location>
        <topology evidence="1">Multi-pass membrane protein</topology>
    </subcellularLocation>
</comment>
<evidence type="ECO:0000256" key="3">
    <source>
        <dbReference type="ARBA" id="ARBA00022475"/>
    </source>
</evidence>
<keyword evidence="10" id="KW-1185">Reference proteome</keyword>
<comment type="subunit">
    <text evidence="7">The complex comprises the extracytoplasmic solute receptor protein and the two transmembrane proteins.</text>
</comment>
<keyword evidence="6 7" id="KW-0472">Membrane</keyword>
<feature type="transmembrane region" description="Helical" evidence="7">
    <location>
        <begin position="64"/>
        <end position="82"/>
    </location>
</feature>
<dbReference type="RefSeq" id="WP_116960474.1">
    <property type="nucleotide sequence ID" value="NZ_QVLS01000012.1"/>
</dbReference>
<organism evidence="9 10">
    <name type="scientific">Hydrogenophaga borbori</name>
    <dbReference type="NCBI Taxonomy" id="2294117"/>
    <lineage>
        <taxon>Bacteria</taxon>
        <taxon>Pseudomonadati</taxon>
        <taxon>Pseudomonadota</taxon>
        <taxon>Betaproteobacteria</taxon>
        <taxon>Burkholderiales</taxon>
        <taxon>Comamonadaceae</taxon>
        <taxon>Hydrogenophaga</taxon>
    </lineage>
</organism>
<name>A0A372EFT1_9BURK</name>
<evidence type="ECO:0000313" key="9">
    <source>
        <dbReference type="EMBL" id="RFP77262.1"/>
    </source>
</evidence>
<feature type="transmembrane region" description="Helical" evidence="7">
    <location>
        <begin position="151"/>
        <end position="170"/>
    </location>
</feature>
<evidence type="ECO:0000313" key="10">
    <source>
        <dbReference type="Proteomes" id="UP000261931"/>
    </source>
</evidence>
<keyword evidence="4 7" id="KW-0812">Transmembrane</keyword>
<feature type="domain" description="Tripartite ATP-independent periplasmic transporters DctQ component" evidence="8">
    <location>
        <begin position="40"/>
        <end position="177"/>
    </location>
</feature>
<dbReference type="InterPro" id="IPR055348">
    <property type="entry name" value="DctQ"/>
</dbReference>
<evidence type="ECO:0000256" key="7">
    <source>
        <dbReference type="RuleBase" id="RU369079"/>
    </source>
</evidence>
<evidence type="ECO:0000259" key="8">
    <source>
        <dbReference type="Pfam" id="PF04290"/>
    </source>
</evidence>
<comment type="function">
    <text evidence="7">Part of the tripartite ATP-independent periplasmic (TRAP) transport system.</text>
</comment>